<reference evidence="3" key="1">
    <citation type="submission" date="2023-03" db="EMBL/GenBank/DDBJ databases">
        <title>Massive genome expansion in bonnet fungi (Mycena s.s.) driven by repeated elements and novel gene families across ecological guilds.</title>
        <authorList>
            <consortium name="Lawrence Berkeley National Laboratory"/>
            <person name="Harder C.B."/>
            <person name="Miyauchi S."/>
            <person name="Viragh M."/>
            <person name="Kuo A."/>
            <person name="Thoen E."/>
            <person name="Andreopoulos B."/>
            <person name="Lu D."/>
            <person name="Skrede I."/>
            <person name="Drula E."/>
            <person name="Henrissat B."/>
            <person name="Morin E."/>
            <person name="Kohler A."/>
            <person name="Barry K."/>
            <person name="LaButti K."/>
            <person name="Morin E."/>
            <person name="Salamov A."/>
            <person name="Lipzen A."/>
            <person name="Mereny Z."/>
            <person name="Hegedus B."/>
            <person name="Baldrian P."/>
            <person name="Stursova M."/>
            <person name="Weitz H."/>
            <person name="Taylor A."/>
            <person name="Grigoriev I.V."/>
            <person name="Nagy L.G."/>
            <person name="Martin F."/>
            <person name="Kauserud H."/>
        </authorList>
    </citation>
    <scope>NUCLEOTIDE SEQUENCE</scope>
    <source>
        <strain evidence="3">9284</strain>
    </source>
</reference>
<evidence type="ECO:0000313" key="3">
    <source>
        <dbReference type="EMBL" id="KAJ7647808.1"/>
    </source>
</evidence>
<dbReference type="EMBL" id="JARKIF010000002">
    <property type="protein sequence ID" value="KAJ7647808.1"/>
    <property type="molecule type" value="Genomic_DNA"/>
</dbReference>
<dbReference type="Pfam" id="PF12937">
    <property type="entry name" value="F-box-like"/>
    <property type="match status" value="1"/>
</dbReference>
<keyword evidence="4" id="KW-1185">Reference proteome</keyword>
<dbReference type="Gene3D" id="1.20.1280.50">
    <property type="match status" value="1"/>
</dbReference>
<evidence type="ECO:0000259" key="2">
    <source>
        <dbReference type="PROSITE" id="PS50181"/>
    </source>
</evidence>
<dbReference type="AlphaFoldDB" id="A0AAD7G0H6"/>
<dbReference type="Proteomes" id="UP001221142">
    <property type="component" value="Unassembled WGS sequence"/>
</dbReference>
<evidence type="ECO:0000313" key="4">
    <source>
        <dbReference type="Proteomes" id="UP001221142"/>
    </source>
</evidence>
<dbReference type="SMART" id="SM00256">
    <property type="entry name" value="FBOX"/>
    <property type="match status" value="1"/>
</dbReference>
<protein>
    <recommendedName>
        <fullName evidence="2">F-box domain-containing protein</fullName>
    </recommendedName>
</protein>
<name>A0AAD7G0H6_9AGAR</name>
<dbReference type="SUPFAM" id="SSF81383">
    <property type="entry name" value="F-box domain"/>
    <property type="match status" value="1"/>
</dbReference>
<gene>
    <name evidence="3" type="ORF">FB45DRAFT_209423</name>
</gene>
<proteinExistence type="predicted"/>
<sequence>MPLSLDGLPTDILLQIVALLGLGDIVSLSLVNKTFNGLSQEHSFWLTPLLLARLERPLPCPNLEDLSVHTTKELKRFALDTLRLARNWSEPFPQIVGPIKSFPSGRHSNILFCLPDAIVLYCLSDGTVICHDLQTGVNTEPFFVGRINDMSSLLEEPEGLTVAALVDNQEIVVLTTSSHPNLSISLKFRRPLDLGFQYSAVFMNSTVVGVARSANGSEPTEIQSFNRLVPSISSTIVTDRPPSPVMGSSVIGDTVYFIFHQLSDPHALVYACPPRLLAQAPPQPNVDYSVQRSHIARIPRPLEYSQEERNMRAYCVLSTEPHYGQNTISIAYSFGHELSPAMEITFWPRPRPLARTTFATEEGYEKAIGRLMQPARTLAIPGTLSNQPNTAWELIVSANSGLALILVVDPPPPPSPPVAENSAVHDGAQHEANADPDAEVPPPPLPPPKLLLARYDPILDSASLHELQLPSEFDTRQICAVALDDHSGFAILITADNIVHYIPYA</sequence>
<comment type="caution">
    <text evidence="3">The sequence shown here is derived from an EMBL/GenBank/DDBJ whole genome shotgun (WGS) entry which is preliminary data.</text>
</comment>
<feature type="domain" description="F-box" evidence="2">
    <location>
        <begin position="2"/>
        <end position="48"/>
    </location>
</feature>
<dbReference type="PROSITE" id="PS50181">
    <property type="entry name" value="FBOX"/>
    <property type="match status" value="1"/>
</dbReference>
<dbReference type="InterPro" id="IPR036047">
    <property type="entry name" value="F-box-like_dom_sf"/>
</dbReference>
<dbReference type="InterPro" id="IPR001810">
    <property type="entry name" value="F-box_dom"/>
</dbReference>
<evidence type="ECO:0000256" key="1">
    <source>
        <dbReference type="SAM" id="MobiDB-lite"/>
    </source>
</evidence>
<accession>A0AAD7G0H6</accession>
<organism evidence="3 4">
    <name type="scientific">Roridomyces roridus</name>
    <dbReference type="NCBI Taxonomy" id="1738132"/>
    <lineage>
        <taxon>Eukaryota</taxon>
        <taxon>Fungi</taxon>
        <taxon>Dikarya</taxon>
        <taxon>Basidiomycota</taxon>
        <taxon>Agaricomycotina</taxon>
        <taxon>Agaricomycetes</taxon>
        <taxon>Agaricomycetidae</taxon>
        <taxon>Agaricales</taxon>
        <taxon>Marasmiineae</taxon>
        <taxon>Mycenaceae</taxon>
        <taxon>Roridomyces</taxon>
    </lineage>
</organism>
<feature type="region of interest" description="Disordered" evidence="1">
    <location>
        <begin position="414"/>
        <end position="446"/>
    </location>
</feature>